<dbReference type="EMBL" id="CM051396">
    <property type="protein sequence ID" value="KAJ4723573.1"/>
    <property type="molecule type" value="Genomic_DNA"/>
</dbReference>
<organism evidence="1 2">
    <name type="scientific">Melia azedarach</name>
    <name type="common">Chinaberry tree</name>
    <dbReference type="NCBI Taxonomy" id="155640"/>
    <lineage>
        <taxon>Eukaryota</taxon>
        <taxon>Viridiplantae</taxon>
        <taxon>Streptophyta</taxon>
        <taxon>Embryophyta</taxon>
        <taxon>Tracheophyta</taxon>
        <taxon>Spermatophyta</taxon>
        <taxon>Magnoliopsida</taxon>
        <taxon>eudicotyledons</taxon>
        <taxon>Gunneridae</taxon>
        <taxon>Pentapetalae</taxon>
        <taxon>rosids</taxon>
        <taxon>malvids</taxon>
        <taxon>Sapindales</taxon>
        <taxon>Meliaceae</taxon>
        <taxon>Melia</taxon>
    </lineage>
</organism>
<proteinExistence type="predicted"/>
<comment type="caution">
    <text evidence="1">The sequence shown here is derived from an EMBL/GenBank/DDBJ whole genome shotgun (WGS) entry which is preliminary data.</text>
</comment>
<dbReference type="Proteomes" id="UP001164539">
    <property type="component" value="Chromosome 3"/>
</dbReference>
<reference evidence="1 2" key="1">
    <citation type="journal article" date="2023" name="Science">
        <title>Complex scaffold remodeling in plant triterpene biosynthesis.</title>
        <authorList>
            <person name="De La Pena R."/>
            <person name="Hodgson H."/>
            <person name="Liu J.C."/>
            <person name="Stephenson M.J."/>
            <person name="Martin A.C."/>
            <person name="Owen C."/>
            <person name="Harkess A."/>
            <person name="Leebens-Mack J."/>
            <person name="Jimenez L.E."/>
            <person name="Osbourn A."/>
            <person name="Sattely E.S."/>
        </authorList>
    </citation>
    <scope>NUCLEOTIDE SEQUENCE [LARGE SCALE GENOMIC DNA]</scope>
    <source>
        <strain evidence="2">cv. JPN11</strain>
        <tissue evidence="1">Leaf</tissue>
    </source>
</reference>
<protein>
    <submittedName>
        <fullName evidence="1">Zinc finger BED domain-containing protein</fullName>
    </submittedName>
</protein>
<keyword evidence="2" id="KW-1185">Reference proteome</keyword>
<name>A0ACC1YJ70_MELAZ</name>
<gene>
    <name evidence="1" type="ORF">OWV82_006928</name>
</gene>
<accession>A0ACC1YJ70</accession>
<evidence type="ECO:0000313" key="1">
    <source>
        <dbReference type="EMBL" id="KAJ4723573.1"/>
    </source>
</evidence>
<sequence length="635" mass="74239">MAWSLPNYEILAAHQYDGQDIFELIELNEIQDNNQIVNQDVHNSSVNNKRRKKESKVWEEMKKSKGEDGKIWAECTHCGKKFDGSSKKGTTHLKNHLDRCRVKRNGGGDTDKSITTSEVSSPVVVKEQHVHDLIKICFDVRGHPTEHWKPSVLNDRKVDILQAFKEKEEKFRRFLSKLSCRFSLRIEYFWGWYHLTIHYIDDCWEHKKEIIFSFQNAKGEYRNLITIVKEFCLDWKIDRDICSIVDYRSNDNDRDDVIGEVNSWFIQRSSLPFCGLLFPTNALSGILNSFYNYMEYCIWDTFQGITKCIDYVRKTPYNEHKLQIAVNKAKSIGKEVTSQHLPQETVRLEDFEVVAGYKEAFSVLGQTDPDFKSVNLTEEQWDQVTLTYKYWKEFKDILSSLSEIKYTTPIMYFPKFCYVYIKLLAQERTGGYHLGKTTKRMTREFAKTVRETRESFEKYWSRSKLVLVTAAILDPRFKMDTVKLWYIKIYGDDADRYLKVVIESFNVIYNEYAKGSEPGEAASSTSYVDVLGMPCTTSADVSQKSELDRYLNDPKFHLIEKFDILAWWRVNTPIFPILARMARDFLAIPISAGAATSFSSVDLDVSDCFNYCEVLHHDIKQALLCLKRWQEIPEK</sequence>
<evidence type="ECO:0000313" key="2">
    <source>
        <dbReference type="Proteomes" id="UP001164539"/>
    </source>
</evidence>